<dbReference type="EMBL" id="JAVDYB010000001">
    <property type="protein sequence ID" value="MDR7278799.1"/>
    <property type="molecule type" value="Genomic_DNA"/>
</dbReference>
<feature type="domain" description="ANTAR" evidence="4">
    <location>
        <begin position="188"/>
        <end position="249"/>
    </location>
</feature>
<proteinExistence type="predicted"/>
<sequence>MIFAVDDDGAEPADPTGSCDPGASGPHSVELVGLLHELTAMLLGATGIEAALADLARFAAFAVPGVAHCSVLLITEGRPAVSVASDSGRRKIDDVQQDEAAGPSLDAIRTREPVVSADLHVDERWPALQPAAVGTGLRTAIALPIDVGRDAVGALTLYLAEPDAAGPRRTVAAMAIAGQAALLLAEVLRRAEEAAVPLAAQETSDATVNHAVGLIMAQRGCGPAEAFEVIDETATRLAVSPRVVAERLLETAQRRSASA</sequence>
<gene>
    <name evidence="5" type="ORF">J2S41_005577</name>
</gene>
<evidence type="ECO:0000256" key="2">
    <source>
        <dbReference type="ARBA" id="ARBA00023163"/>
    </source>
</evidence>
<keyword evidence="6" id="KW-1185">Reference proteome</keyword>
<evidence type="ECO:0000313" key="5">
    <source>
        <dbReference type="EMBL" id="MDR7278799.1"/>
    </source>
</evidence>
<dbReference type="Proteomes" id="UP001183643">
    <property type="component" value="Unassembled WGS sequence"/>
</dbReference>
<keyword evidence="1" id="KW-0805">Transcription regulation</keyword>
<organism evidence="5 6">
    <name type="scientific">Catenuloplanes atrovinosus</name>
    <dbReference type="NCBI Taxonomy" id="137266"/>
    <lineage>
        <taxon>Bacteria</taxon>
        <taxon>Bacillati</taxon>
        <taxon>Actinomycetota</taxon>
        <taxon>Actinomycetes</taxon>
        <taxon>Micromonosporales</taxon>
        <taxon>Micromonosporaceae</taxon>
        <taxon>Catenuloplanes</taxon>
    </lineage>
</organism>
<dbReference type="Gene3D" id="1.10.10.10">
    <property type="entry name" value="Winged helix-like DNA-binding domain superfamily/Winged helix DNA-binding domain"/>
    <property type="match status" value="1"/>
</dbReference>
<dbReference type="Gene3D" id="3.30.450.40">
    <property type="match status" value="1"/>
</dbReference>
<dbReference type="Pfam" id="PF03861">
    <property type="entry name" value="ANTAR"/>
    <property type="match status" value="1"/>
</dbReference>
<accession>A0AAE3YUR7</accession>
<dbReference type="InterPro" id="IPR005561">
    <property type="entry name" value="ANTAR"/>
</dbReference>
<comment type="caution">
    <text evidence="5">The sequence shown here is derived from an EMBL/GenBank/DDBJ whole genome shotgun (WGS) entry which is preliminary data.</text>
</comment>
<dbReference type="InterPro" id="IPR003018">
    <property type="entry name" value="GAF"/>
</dbReference>
<dbReference type="Pfam" id="PF13185">
    <property type="entry name" value="GAF_2"/>
    <property type="match status" value="1"/>
</dbReference>
<dbReference type="InterPro" id="IPR036388">
    <property type="entry name" value="WH-like_DNA-bd_sf"/>
</dbReference>
<keyword evidence="2" id="KW-0804">Transcription</keyword>
<evidence type="ECO:0000313" key="6">
    <source>
        <dbReference type="Proteomes" id="UP001183643"/>
    </source>
</evidence>
<dbReference type="InterPro" id="IPR029016">
    <property type="entry name" value="GAF-like_dom_sf"/>
</dbReference>
<evidence type="ECO:0000259" key="4">
    <source>
        <dbReference type="PROSITE" id="PS50921"/>
    </source>
</evidence>
<dbReference type="RefSeq" id="WP_310371942.1">
    <property type="nucleotide sequence ID" value="NZ_JAVDYB010000001.1"/>
</dbReference>
<dbReference type="SMART" id="SM00065">
    <property type="entry name" value="GAF"/>
    <property type="match status" value="1"/>
</dbReference>
<evidence type="ECO:0000256" key="3">
    <source>
        <dbReference type="SAM" id="MobiDB-lite"/>
    </source>
</evidence>
<dbReference type="SMART" id="SM01012">
    <property type="entry name" value="ANTAR"/>
    <property type="match status" value="1"/>
</dbReference>
<name>A0AAE3YUR7_9ACTN</name>
<dbReference type="GO" id="GO:0003723">
    <property type="term" value="F:RNA binding"/>
    <property type="evidence" value="ECO:0007669"/>
    <property type="project" value="InterPro"/>
</dbReference>
<dbReference type="PROSITE" id="PS50921">
    <property type="entry name" value="ANTAR"/>
    <property type="match status" value="1"/>
</dbReference>
<protein>
    <submittedName>
        <fullName evidence="5">Transcriptional regulator with GAF, ATPase, and Fis domain</fullName>
    </submittedName>
</protein>
<evidence type="ECO:0000256" key="1">
    <source>
        <dbReference type="ARBA" id="ARBA00023015"/>
    </source>
</evidence>
<dbReference type="SUPFAM" id="SSF55781">
    <property type="entry name" value="GAF domain-like"/>
    <property type="match status" value="1"/>
</dbReference>
<reference evidence="5" key="1">
    <citation type="submission" date="2023-07" db="EMBL/GenBank/DDBJ databases">
        <title>Sequencing the genomes of 1000 actinobacteria strains.</title>
        <authorList>
            <person name="Klenk H.-P."/>
        </authorList>
    </citation>
    <scope>NUCLEOTIDE SEQUENCE</scope>
    <source>
        <strain evidence="5">DSM 44707</strain>
    </source>
</reference>
<feature type="compositionally biased region" description="Acidic residues" evidence="3">
    <location>
        <begin position="1"/>
        <end position="11"/>
    </location>
</feature>
<dbReference type="AlphaFoldDB" id="A0AAE3YUR7"/>
<feature type="region of interest" description="Disordered" evidence="3">
    <location>
        <begin position="1"/>
        <end position="24"/>
    </location>
</feature>